<dbReference type="InterPro" id="IPR002933">
    <property type="entry name" value="Peptidase_M20"/>
</dbReference>
<gene>
    <name evidence="7" type="ORF">H8717_13595</name>
</gene>
<dbReference type="Pfam" id="PF07687">
    <property type="entry name" value="M20_dimer"/>
    <property type="match status" value="1"/>
</dbReference>
<reference evidence="7 8" key="1">
    <citation type="submission" date="2020-08" db="EMBL/GenBank/DDBJ databases">
        <title>Genome public.</title>
        <authorList>
            <person name="Liu C."/>
            <person name="Sun Q."/>
        </authorList>
    </citation>
    <scope>NUCLEOTIDE SEQUENCE [LARGE SCALE GENOMIC DNA]</scope>
    <source>
        <strain evidence="7 8">BX1</strain>
    </source>
</reference>
<dbReference type="Gene3D" id="3.40.630.10">
    <property type="entry name" value="Zn peptidases"/>
    <property type="match status" value="1"/>
</dbReference>
<dbReference type="InterPro" id="IPR010162">
    <property type="entry name" value="PepT-like"/>
</dbReference>
<evidence type="ECO:0000313" key="8">
    <source>
        <dbReference type="Proteomes" id="UP000658131"/>
    </source>
</evidence>
<comment type="cofactor">
    <cofactor evidence="1">
        <name>Zn(2+)</name>
        <dbReference type="ChEBI" id="CHEBI:29105"/>
    </cofactor>
</comment>
<protein>
    <submittedName>
        <fullName evidence="7">M20/M25/M40 family metallo-hydrolase</fullName>
    </submittedName>
</protein>
<evidence type="ECO:0000256" key="4">
    <source>
        <dbReference type="ARBA" id="ARBA00022833"/>
    </source>
</evidence>
<dbReference type="InterPro" id="IPR036264">
    <property type="entry name" value="Bact_exopeptidase_dim_dom"/>
</dbReference>
<keyword evidence="8" id="KW-1185">Reference proteome</keyword>
<sequence length="372" mass="39921">MIMIHKQRVLDSFLEYVQIDSETGNEKAMAERMTEELRALGGAVSTDSAGEAIGSNGFNVYARFEGTLPGEVLLYAAHMDTVKPGRGVKPVIRDGIIYSSGDTILGGDDKSGIAGIIEAIRSIKEEGIPHRTFEVAFTISEEGGLRGAKNLDYSRIRAKYGIALDSSGEVGKIITQAPGQIKIHADVIGKTAHAGIAPEQGISAIQAAASGVARMKLLRIDEETTANIGVFKAEYATNIVPDRVSILAETRSRNLDKLNAQAKHMVDCLQAGCDEYGATLDCRCETNYVSYHLADDHPLVSELSGAIRSMGIEPLITSTGGGSDTNIFNLNGIDSVVLATGMSKVHTTNEFIKVEQLERTAELLYRLMTTAN</sequence>
<dbReference type="Pfam" id="PF01546">
    <property type="entry name" value="Peptidase_M20"/>
    <property type="match status" value="1"/>
</dbReference>
<dbReference type="InterPro" id="IPR011650">
    <property type="entry name" value="Peptidase_M20_dimer"/>
</dbReference>
<evidence type="ECO:0000313" key="7">
    <source>
        <dbReference type="EMBL" id="MBC8577433.1"/>
    </source>
</evidence>
<keyword evidence="3" id="KW-0378">Hydrolase</keyword>
<keyword evidence="4" id="KW-0862">Zinc</keyword>
<evidence type="ECO:0000256" key="3">
    <source>
        <dbReference type="ARBA" id="ARBA00022801"/>
    </source>
</evidence>
<dbReference type="Gene3D" id="3.30.70.360">
    <property type="match status" value="1"/>
</dbReference>
<dbReference type="Proteomes" id="UP000658131">
    <property type="component" value="Unassembled WGS sequence"/>
</dbReference>
<dbReference type="PANTHER" id="PTHR42994:SF2">
    <property type="entry name" value="PEPTIDASE"/>
    <property type="match status" value="1"/>
</dbReference>
<keyword evidence="2" id="KW-0479">Metal-binding</keyword>
<evidence type="ECO:0000256" key="5">
    <source>
        <dbReference type="PIRNR" id="PIRNR001123"/>
    </source>
</evidence>
<evidence type="ECO:0000256" key="1">
    <source>
        <dbReference type="ARBA" id="ARBA00001947"/>
    </source>
</evidence>
<dbReference type="SUPFAM" id="SSF53187">
    <property type="entry name" value="Zn-dependent exopeptidases"/>
    <property type="match status" value="1"/>
</dbReference>
<evidence type="ECO:0000259" key="6">
    <source>
        <dbReference type="Pfam" id="PF07687"/>
    </source>
</evidence>
<dbReference type="NCBIfam" id="TIGR01883">
    <property type="entry name" value="PepT-like"/>
    <property type="match status" value="1"/>
</dbReference>
<evidence type="ECO:0000256" key="2">
    <source>
        <dbReference type="ARBA" id="ARBA00022723"/>
    </source>
</evidence>
<organism evidence="7 8">
    <name type="scientific">Yanshouia hominis</name>
    <dbReference type="NCBI Taxonomy" id="2763673"/>
    <lineage>
        <taxon>Bacteria</taxon>
        <taxon>Bacillati</taxon>
        <taxon>Bacillota</taxon>
        <taxon>Clostridia</taxon>
        <taxon>Eubacteriales</taxon>
        <taxon>Oscillospiraceae</taxon>
        <taxon>Yanshouia</taxon>
    </lineage>
</organism>
<comment type="caution">
    <text evidence="7">The sequence shown here is derived from an EMBL/GenBank/DDBJ whole genome shotgun (WGS) entry which is preliminary data.</text>
</comment>
<dbReference type="PIRSF" id="PIRSF001123">
    <property type="entry name" value="PepA_GA"/>
    <property type="match status" value="1"/>
</dbReference>
<dbReference type="SUPFAM" id="SSF55031">
    <property type="entry name" value="Bacterial exopeptidase dimerisation domain"/>
    <property type="match status" value="1"/>
</dbReference>
<feature type="domain" description="Peptidase M20 dimerisation" evidence="6">
    <location>
        <begin position="179"/>
        <end position="275"/>
    </location>
</feature>
<dbReference type="EMBL" id="JACRTB010000031">
    <property type="protein sequence ID" value="MBC8577433.1"/>
    <property type="molecule type" value="Genomic_DNA"/>
</dbReference>
<proteinExistence type="inferred from homology"/>
<name>A0ABR7NM01_9FIRM</name>
<dbReference type="InterPro" id="IPR008007">
    <property type="entry name" value="Peptidase_M42"/>
</dbReference>
<accession>A0ABR7NM01</accession>
<dbReference type="PANTHER" id="PTHR42994">
    <property type="entry name" value="PEPTIDASE T"/>
    <property type="match status" value="1"/>
</dbReference>
<comment type="similarity">
    <text evidence="5">Belongs to the peptidase M42 family.</text>
</comment>